<keyword evidence="2" id="KW-0547">Nucleotide-binding</keyword>
<feature type="region of interest" description="Disordered" evidence="1">
    <location>
        <begin position="1"/>
        <end position="39"/>
    </location>
</feature>
<reference evidence="2 3" key="1">
    <citation type="submission" date="2019-06" db="EMBL/GenBank/DDBJ databases">
        <authorList>
            <person name="Livingstone P."/>
            <person name="Whitworth D."/>
        </authorList>
    </citation>
    <scope>NUCLEOTIDE SEQUENCE [LARGE SCALE GENOMIC DNA]</scope>
    <source>
        <strain evidence="2 3">AM401</strain>
    </source>
</reference>
<feature type="non-terminal residue" evidence="2">
    <location>
        <position position="171"/>
    </location>
</feature>
<gene>
    <name evidence="2" type="ORF">FJV41_49430</name>
</gene>
<keyword evidence="3" id="KW-1185">Reference proteome</keyword>
<evidence type="ECO:0000313" key="3">
    <source>
        <dbReference type="Proteomes" id="UP000315369"/>
    </source>
</evidence>
<sequence length="171" mass="18542">MVEDFSEMHGDGGRVVSRTQDSSVGAAPSAHARNAGTDKRTLRVRVDAGLRLAAGDVPPKMVEGLCRALSLPNPAYWKLVRLRKRPGAEPQTLSFFRQAERELVLPRGSIHLLRRAANEAGLTLSFEDARVLPPKRLPKLPEVSLRDYQADAVERLAKATQGTAVLPCGAG</sequence>
<feature type="compositionally biased region" description="Basic and acidic residues" evidence="1">
    <location>
        <begin position="1"/>
        <end position="12"/>
    </location>
</feature>
<accession>A0A540WHP7</accession>
<evidence type="ECO:0000313" key="2">
    <source>
        <dbReference type="EMBL" id="TQF08528.1"/>
    </source>
</evidence>
<protein>
    <submittedName>
        <fullName evidence="2">ATP-dependent helicase</fullName>
    </submittedName>
</protein>
<dbReference type="EMBL" id="VIFM01000575">
    <property type="protein sequence ID" value="TQF08528.1"/>
    <property type="molecule type" value="Genomic_DNA"/>
</dbReference>
<keyword evidence="2" id="KW-0067">ATP-binding</keyword>
<evidence type="ECO:0000256" key="1">
    <source>
        <dbReference type="SAM" id="MobiDB-lite"/>
    </source>
</evidence>
<proteinExistence type="predicted"/>
<keyword evidence="2" id="KW-0347">Helicase</keyword>
<organism evidence="2 3">
    <name type="scientific">Myxococcus llanfairpwllgwyngyllgogerychwyrndrobwllllantysiliogogogochensis</name>
    <dbReference type="NCBI Taxonomy" id="2590453"/>
    <lineage>
        <taxon>Bacteria</taxon>
        <taxon>Pseudomonadati</taxon>
        <taxon>Myxococcota</taxon>
        <taxon>Myxococcia</taxon>
        <taxon>Myxococcales</taxon>
        <taxon>Cystobacterineae</taxon>
        <taxon>Myxococcaceae</taxon>
        <taxon>Myxococcus</taxon>
    </lineage>
</organism>
<dbReference type="AlphaFoldDB" id="A0A540WHP7"/>
<dbReference type="GO" id="GO:0004386">
    <property type="term" value="F:helicase activity"/>
    <property type="evidence" value="ECO:0007669"/>
    <property type="project" value="UniProtKB-KW"/>
</dbReference>
<name>A0A540WHP7_9BACT</name>
<keyword evidence="2" id="KW-0378">Hydrolase</keyword>
<dbReference type="Proteomes" id="UP000315369">
    <property type="component" value="Unassembled WGS sequence"/>
</dbReference>
<comment type="caution">
    <text evidence="2">The sequence shown here is derived from an EMBL/GenBank/DDBJ whole genome shotgun (WGS) entry which is preliminary data.</text>
</comment>